<dbReference type="GO" id="GO:0005743">
    <property type="term" value="C:mitochondrial inner membrane"/>
    <property type="evidence" value="ECO:0007669"/>
    <property type="project" value="UniProtKB-SubCell"/>
</dbReference>
<accession>A0A077R6Q0</accession>
<evidence type="ECO:0000256" key="1">
    <source>
        <dbReference type="ARBA" id="ARBA00004443"/>
    </source>
</evidence>
<comment type="similarity">
    <text evidence="2">Belongs to the complex I NDUFA5 subunit family.</text>
</comment>
<reference evidence="11" key="1">
    <citation type="journal article" date="2014" name="Genome Biol. Evol.">
        <title>Gene Loss Rather Than Gene Gain Is Associated with a Host Jump from Monocots to Dicots in the Smut Fungus Melanopsichium pennsylvanicum.</title>
        <authorList>
            <person name="Sharma R."/>
            <person name="Mishra B."/>
            <person name="Runge F."/>
            <person name="Thines M."/>
        </authorList>
    </citation>
    <scope>NUCLEOTIDE SEQUENCE</scope>
    <source>
        <strain evidence="11">4</strain>
    </source>
</reference>
<feature type="region of interest" description="Disordered" evidence="10">
    <location>
        <begin position="151"/>
        <end position="180"/>
    </location>
</feature>
<evidence type="ECO:0000256" key="10">
    <source>
        <dbReference type="SAM" id="MobiDB-lite"/>
    </source>
</evidence>
<keyword evidence="3" id="KW-0813">Transport</keyword>
<dbReference type="GO" id="GO:0022904">
    <property type="term" value="P:respiratory electron transport chain"/>
    <property type="evidence" value="ECO:0007669"/>
    <property type="project" value="InterPro"/>
</dbReference>
<evidence type="ECO:0000256" key="5">
    <source>
        <dbReference type="ARBA" id="ARBA00022792"/>
    </source>
</evidence>
<organism evidence="11">
    <name type="scientific">Melanopsichium pennsylvanicum 4</name>
    <dbReference type="NCBI Taxonomy" id="1398559"/>
    <lineage>
        <taxon>Eukaryota</taxon>
        <taxon>Fungi</taxon>
        <taxon>Dikarya</taxon>
        <taxon>Basidiomycota</taxon>
        <taxon>Ustilaginomycotina</taxon>
        <taxon>Ustilaginomycetes</taxon>
        <taxon>Ustilaginales</taxon>
        <taxon>Ustilaginaceae</taxon>
        <taxon>Melanopsichium</taxon>
    </lineage>
</organism>
<keyword evidence="9" id="KW-0175">Coiled coil</keyword>
<protein>
    <submittedName>
        <fullName evidence="11">Nadh2 dehydrogenase</fullName>
    </submittedName>
</protein>
<evidence type="ECO:0000256" key="2">
    <source>
        <dbReference type="ARBA" id="ARBA00010261"/>
    </source>
</evidence>
<dbReference type="PANTHER" id="PTHR12653">
    <property type="entry name" value="NADH-UBIQUINONE OXIDOREDUCTASE 13 KD-B SUBUNIT"/>
    <property type="match status" value="1"/>
</dbReference>
<evidence type="ECO:0000313" key="11">
    <source>
        <dbReference type="EMBL" id="CDI54657.1"/>
    </source>
</evidence>
<evidence type="ECO:0000256" key="3">
    <source>
        <dbReference type="ARBA" id="ARBA00022448"/>
    </source>
</evidence>
<comment type="subcellular location">
    <subcellularLocation>
        <location evidence="1">Mitochondrion inner membrane</location>
        <topology evidence="1">Peripheral membrane protein</topology>
        <orientation evidence="1">Matrix side</orientation>
    </subcellularLocation>
</comment>
<evidence type="ECO:0000256" key="7">
    <source>
        <dbReference type="ARBA" id="ARBA00023128"/>
    </source>
</evidence>
<name>A0A077R6Q0_9BASI</name>
<evidence type="ECO:0000256" key="9">
    <source>
        <dbReference type="SAM" id="Coils"/>
    </source>
</evidence>
<keyword evidence="8" id="KW-0472">Membrane</keyword>
<dbReference type="InterPro" id="IPR006806">
    <property type="entry name" value="NDUFA5"/>
</dbReference>
<feature type="coiled-coil region" evidence="9">
    <location>
        <begin position="89"/>
        <end position="132"/>
    </location>
</feature>
<evidence type="ECO:0000256" key="8">
    <source>
        <dbReference type="ARBA" id="ARBA00023136"/>
    </source>
</evidence>
<dbReference type="AlphaFoldDB" id="A0A077R6Q0"/>
<keyword evidence="5" id="KW-0999">Mitochondrion inner membrane</keyword>
<keyword evidence="6" id="KW-0249">Electron transport</keyword>
<dbReference type="PANTHER" id="PTHR12653:SF0">
    <property type="entry name" value="NADH DEHYDROGENASE [UBIQUINONE] 1 ALPHA SUBCOMPLEX SUBUNIT 5"/>
    <property type="match status" value="1"/>
</dbReference>
<proteinExistence type="inferred from homology"/>
<evidence type="ECO:0000256" key="4">
    <source>
        <dbReference type="ARBA" id="ARBA00022660"/>
    </source>
</evidence>
<keyword evidence="4" id="KW-0679">Respiratory chain</keyword>
<dbReference type="Pfam" id="PF04716">
    <property type="entry name" value="ETC_C1_NDUFA5"/>
    <property type="match status" value="1"/>
</dbReference>
<keyword evidence="7" id="KW-0496">Mitochondrion</keyword>
<sequence length="180" mass="19637">MFATRPTALIRTLVRSAATPSASLAPSSSVFAARLKKSTNITGLEVSSSPLHELESRYTKTLSLLSTLPENSVYRQATSALTQNRLNIVEAARKEVDAVKGNAEQVEQVYEKAEQQLDAGQLEQVLEQAVAEYRLSAKMVDWKAWEPLEHPPAPGQWSYFSMAEEAGEGGEDQNVSGGKN</sequence>
<dbReference type="EMBL" id="HG529623">
    <property type="protein sequence ID" value="CDI54657.1"/>
    <property type="molecule type" value="Genomic_DNA"/>
</dbReference>
<evidence type="ECO:0000256" key="6">
    <source>
        <dbReference type="ARBA" id="ARBA00022982"/>
    </source>
</evidence>